<evidence type="ECO:0000256" key="6">
    <source>
        <dbReference type="ARBA" id="ARBA00023315"/>
    </source>
</evidence>
<protein>
    <recommendedName>
        <fullName evidence="7">Palmitoyltransferase</fullName>
        <ecNumber evidence="7">2.3.1.225</ecNumber>
    </recommendedName>
</protein>
<dbReference type="GO" id="GO:0019706">
    <property type="term" value="F:protein-cysteine S-palmitoyltransferase activity"/>
    <property type="evidence" value="ECO:0007669"/>
    <property type="project" value="UniProtKB-EC"/>
</dbReference>
<dbReference type="GO" id="GO:0006612">
    <property type="term" value="P:protein targeting to membrane"/>
    <property type="evidence" value="ECO:0007669"/>
    <property type="project" value="TreeGrafter"/>
</dbReference>
<feature type="transmembrane region" description="Helical" evidence="7">
    <location>
        <begin position="87"/>
        <end position="108"/>
    </location>
</feature>
<organism evidence="9 10">
    <name type="scientific">Carpediemonas membranifera</name>
    <dbReference type="NCBI Taxonomy" id="201153"/>
    <lineage>
        <taxon>Eukaryota</taxon>
        <taxon>Metamonada</taxon>
        <taxon>Carpediemonas-like organisms</taxon>
        <taxon>Carpediemonas</taxon>
    </lineage>
</organism>
<evidence type="ECO:0000256" key="4">
    <source>
        <dbReference type="ARBA" id="ARBA00022989"/>
    </source>
</evidence>
<keyword evidence="5 7" id="KW-0472">Membrane</keyword>
<dbReference type="Pfam" id="PF01529">
    <property type="entry name" value="DHHC"/>
    <property type="match status" value="1"/>
</dbReference>
<evidence type="ECO:0000256" key="3">
    <source>
        <dbReference type="ARBA" id="ARBA00022692"/>
    </source>
</evidence>
<comment type="domain">
    <text evidence="7">The DHHC domain is required for palmitoyltransferase activity.</text>
</comment>
<dbReference type="InterPro" id="IPR001594">
    <property type="entry name" value="Palmitoyltrfase_DHHC"/>
</dbReference>
<feature type="transmembrane region" description="Helical" evidence="7">
    <location>
        <begin position="181"/>
        <end position="203"/>
    </location>
</feature>
<name>A0A8J6BYK0_9EUKA</name>
<evidence type="ECO:0000313" key="9">
    <source>
        <dbReference type="EMBL" id="KAG9394581.1"/>
    </source>
</evidence>
<dbReference type="PANTHER" id="PTHR22883:SF446">
    <property type="entry name" value="ZDHHC-TYPE PALMITOYLTRANSFERASE 2-RELATED"/>
    <property type="match status" value="1"/>
</dbReference>
<dbReference type="GO" id="GO:0005794">
    <property type="term" value="C:Golgi apparatus"/>
    <property type="evidence" value="ECO:0007669"/>
    <property type="project" value="TreeGrafter"/>
</dbReference>
<keyword evidence="10" id="KW-1185">Reference proteome</keyword>
<dbReference type="GO" id="GO:0016020">
    <property type="term" value="C:membrane"/>
    <property type="evidence" value="ECO:0007669"/>
    <property type="project" value="UniProtKB-SubCell"/>
</dbReference>
<feature type="domain" description="Palmitoyltransferase DHHC" evidence="8">
    <location>
        <begin position="133"/>
        <end position="271"/>
    </location>
</feature>
<comment type="similarity">
    <text evidence="7">Belongs to the DHHC palmitoyltransferase family.</text>
</comment>
<evidence type="ECO:0000313" key="10">
    <source>
        <dbReference type="Proteomes" id="UP000717585"/>
    </source>
</evidence>
<dbReference type="AlphaFoldDB" id="A0A8J6BYK0"/>
<dbReference type="EC" id="2.3.1.225" evidence="7"/>
<sequence length="391" mass="45176">MNVIRRVRETLNYMNLRFIQRPNPCFACIYLILWFGSFCLVYVEFMNPYSIPVQQEGFVFDLEQPPFIRDWFSPPESALGIVDFSPLYRVIVPAGYLAAAALFILLVFSDPGFVDRLKPSEKHLLDVPYDNQFYQPQPCVTCQHTKPARSKHCRYCNTCVLRFDHHCVWLNNDVGLFNHGWFLVFLLVHAAGMGLIAVYQYRIFMSLLGGFNLHPNPMSIAVLLRYAAIHMPLFVVVFLFNSVLSVSLGAFFLIHLGMMSADLTTNEIAKRQAVHADLRARRKTYILSDKSVAVGHIPRLGEATAQPLWEISPELYSKPETAQEQLLADRYFELSRQEARVAFLFNPYSEGMVQNLFWTISQTRLRFDCQRAVRKMLFFRNAPYDKRAKEG</sequence>
<feature type="transmembrane region" description="Helical" evidence="7">
    <location>
        <begin position="24"/>
        <end position="43"/>
    </location>
</feature>
<keyword evidence="6 7" id="KW-0012">Acyltransferase</keyword>
<feature type="transmembrane region" description="Helical" evidence="7">
    <location>
        <begin position="223"/>
        <end position="254"/>
    </location>
</feature>
<reference evidence="9" key="1">
    <citation type="submission" date="2021-05" db="EMBL/GenBank/DDBJ databases">
        <title>A free-living protist that lacks canonical eukaryotic 1 DNA replication and segregation systems.</title>
        <authorList>
            <person name="Salas-Leiva D.E."/>
            <person name="Tromer E.C."/>
            <person name="Curtis B.A."/>
            <person name="Jerlstrom-Hultqvist J."/>
            <person name="Kolisko M."/>
            <person name="Yi Z."/>
            <person name="Salas-Leiva J.S."/>
            <person name="Gallot-Lavallee L."/>
            <person name="Kops G.J.P.L."/>
            <person name="Archibald J.M."/>
            <person name="Simpson A.G.B."/>
            <person name="Roger A.J."/>
        </authorList>
    </citation>
    <scope>NUCLEOTIDE SEQUENCE</scope>
    <source>
        <strain evidence="9">BICM</strain>
    </source>
</reference>
<dbReference type="EMBL" id="JAHDYR010000014">
    <property type="protein sequence ID" value="KAG9394581.1"/>
    <property type="molecule type" value="Genomic_DNA"/>
</dbReference>
<dbReference type="GO" id="GO:0005783">
    <property type="term" value="C:endoplasmic reticulum"/>
    <property type="evidence" value="ECO:0007669"/>
    <property type="project" value="TreeGrafter"/>
</dbReference>
<evidence type="ECO:0000256" key="7">
    <source>
        <dbReference type="RuleBase" id="RU079119"/>
    </source>
</evidence>
<gene>
    <name evidence="9" type="ORF">J8273_3833</name>
</gene>
<dbReference type="OrthoDB" id="331948at2759"/>
<comment type="catalytic activity">
    <reaction evidence="7">
        <text>L-cysteinyl-[protein] + hexadecanoyl-CoA = S-hexadecanoyl-L-cysteinyl-[protein] + CoA</text>
        <dbReference type="Rhea" id="RHEA:36683"/>
        <dbReference type="Rhea" id="RHEA-COMP:10131"/>
        <dbReference type="Rhea" id="RHEA-COMP:11032"/>
        <dbReference type="ChEBI" id="CHEBI:29950"/>
        <dbReference type="ChEBI" id="CHEBI:57287"/>
        <dbReference type="ChEBI" id="CHEBI:57379"/>
        <dbReference type="ChEBI" id="CHEBI:74151"/>
        <dbReference type="EC" id="2.3.1.225"/>
    </reaction>
</comment>
<comment type="caution">
    <text evidence="9">The sequence shown here is derived from an EMBL/GenBank/DDBJ whole genome shotgun (WGS) entry which is preliminary data.</text>
</comment>
<proteinExistence type="inferred from homology"/>
<dbReference type="InterPro" id="IPR039859">
    <property type="entry name" value="PFA4/ZDH16/20/ERF2-like"/>
</dbReference>
<dbReference type="PROSITE" id="PS50216">
    <property type="entry name" value="DHHC"/>
    <property type="match status" value="1"/>
</dbReference>
<accession>A0A8J6BYK0</accession>
<evidence type="ECO:0000259" key="8">
    <source>
        <dbReference type="Pfam" id="PF01529"/>
    </source>
</evidence>
<evidence type="ECO:0000256" key="5">
    <source>
        <dbReference type="ARBA" id="ARBA00023136"/>
    </source>
</evidence>
<comment type="subcellular location">
    <subcellularLocation>
        <location evidence="1">Membrane</location>
        <topology evidence="1">Multi-pass membrane protein</topology>
    </subcellularLocation>
</comment>
<dbReference type="Proteomes" id="UP000717585">
    <property type="component" value="Unassembled WGS sequence"/>
</dbReference>
<evidence type="ECO:0000256" key="2">
    <source>
        <dbReference type="ARBA" id="ARBA00022679"/>
    </source>
</evidence>
<keyword evidence="4 7" id="KW-1133">Transmembrane helix</keyword>
<dbReference type="PANTHER" id="PTHR22883">
    <property type="entry name" value="ZINC FINGER DHHC DOMAIN CONTAINING PROTEIN"/>
    <property type="match status" value="1"/>
</dbReference>
<keyword evidence="3 7" id="KW-0812">Transmembrane</keyword>
<keyword evidence="2 7" id="KW-0808">Transferase</keyword>
<evidence type="ECO:0000256" key="1">
    <source>
        <dbReference type="ARBA" id="ARBA00004141"/>
    </source>
</evidence>